<keyword evidence="6" id="KW-0946">Virion</keyword>
<dbReference type="GO" id="GO:0099002">
    <property type="term" value="P:symbiont genome ejection through host cell envelope, short tail mechanism"/>
    <property type="evidence" value="ECO:0007669"/>
    <property type="project" value="UniProtKB-KW"/>
</dbReference>
<dbReference type="EMBL" id="LT962379">
    <property type="protein sequence ID" value="SOO56498.1"/>
    <property type="molecule type" value="Genomic_DNA"/>
</dbReference>
<dbReference type="InterPro" id="IPR020991">
    <property type="entry name" value="Connector_podovirus"/>
</dbReference>
<organism evidence="12 13">
    <name type="scientific">Yersinia phage fPS-53</name>
    <dbReference type="NCBI Taxonomy" id="2052752"/>
    <lineage>
        <taxon>Viruses</taxon>
        <taxon>Duplodnaviria</taxon>
        <taxon>Heunggongvirae</taxon>
        <taxon>Uroviricota</taxon>
        <taxon>Caudoviricetes</taxon>
        <taxon>Autographivirales</taxon>
        <taxon>Autotranscriptaviridae</taxon>
        <taxon>Studiervirinae</taxon>
        <taxon>Helsettvirus</taxon>
        <taxon>Helsettvirus fPS53</taxon>
    </lineage>
</organism>
<protein>
    <submittedName>
        <fullName evidence="12">Phage collar/head-to-tail joining protein</fullName>
    </submittedName>
</protein>
<evidence type="ECO:0000256" key="7">
    <source>
        <dbReference type="ARBA" id="ARBA00022950"/>
    </source>
</evidence>
<evidence type="ECO:0000256" key="5">
    <source>
        <dbReference type="ARBA" id="ARBA00022612"/>
    </source>
</evidence>
<evidence type="ECO:0000256" key="11">
    <source>
        <dbReference type="SAM" id="MobiDB-lite"/>
    </source>
</evidence>
<sequence>MKYEEIEGEEVEGSDAQYPVDGCPYIPVRMVRIDGESYGRSYCEEYLGDLRSLENLQEAIVKMSMISAKVIGLVNPAGITQVRRLTKAQTGDFVSGRPEDISFLQLEKAADFSVARVVSESIEARLSYAFMLNSAVQRTGERVTAEEIRYVASELEDTLGGVYSILSQELQLPMVRVLLKQLQATQMIPELPKEAVEPTISTGMEALGRGQDLDKLERCIAAWSALAPISQDPDLNMATIKLRIANAIGIDTSGILLTEEEKQAIMTQQAQATGMQAAAQAGGAGAAQLATSSPEAMQGAAEQAGMQPM</sequence>
<evidence type="ECO:0000313" key="12">
    <source>
        <dbReference type="EMBL" id="SOO56498.1"/>
    </source>
</evidence>
<evidence type="ECO:0000256" key="8">
    <source>
        <dbReference type="ARBA" id="ARBA00023009"/>
    </source>
</evidence>
<dbReference type="GO" id="GO:0044423">
    <property type="term" value="C:virion component"/>
    <property type="evidence" value="ECO:0007669"/>
    <property type="project" value="UniProtKB-KW"/>
</dbReference>
<dbReference type="RefSeq" id="YP_009799157.1">
    <property type="nucleotide sequence ID" value="NC_047936.1"/>
</dbReference>
<dbReference type="GeneID" id="54989638"/>
<keyword evidence="10" id="KW-1160">Virus entry into host cell</keyword>
<evidence type="ECO:0000256" key="3">
    <source>
        <dbReference type="ARBA" id="ARBA00022470"/>
    </source>
</evidence>
<keyword evidence="4" id="KW-1162">Viral penetration into host cytoplasm</keyword>
<dbReference type="Proteomes" id="UP000240875">
    <property type="component" value="Chromosome i"/>
</dbReference>
<evidence type="ECO:0000256" key="4">
    <source>
        <dbReference type="ARBA" id="ARBA00022595"/>
    </source>
</evidence>
<evidence type="ECO:0000256" key="2">
    <source>
        <dbReference type="ARBA" id="ARBA00004328"/>
    </source>
</evidence>
<keyword evidence="3" id="KW-1244">Viral short tail ejection system</keyword>
<keyword evidence="8" id="KW-1171">Viral genome ejection through host cell envelope</keyword>
<comment type="subcellular location">
    <subcellularLocation>
        <location evidence="2">Virion</location>
    </subcellularLocation>
</comment>
<evidence type="ECO:0000256" key="1">
    <source>
        <dbReference type="ARBA" id="ARBA00003421"/>
    </source>
</evidence>
<feature type="region of interest" description="Disordered" evidence="11">
    <location>
        <begin position="289"/>
        <end position="309"/>
    </location>
</feature>
<accession>A0A2H1UJ84</accession>
<name>A0A2H1UJ84_9CAUD</name>
<keyword evidence="7" id="KW-0118">Viral capsid assembly</keyword>
<comment type="function">
    <text evidence="1">Forms the portal vertex of the capsid. This portal plays critical roles in head assembly, genome packaging, neck/tail attachment, and genome ejection. The portal protein multimerizes as a single ring-shaped homododecamer arranged around a central channel.</text>
</comment>
<dbReference type="Pfam" id="PF12236">
    <property type="entry name" value="Head-tail_con"/>
    <property type="match status" value="1"/>
</dbReference>
<dbReference type="KEGG" id="vg:54989638"/>
<gene>
    <name evidence="12" type="primary">g030</name>
</gene>
<keyword evidence="9" id="KW-0231">Viral genome packaging</keyword>
<reference evidence="13" key="1">
    <citation type="submission" date="2017-10" db="EMBL/GenBank/DDBJ databases">
        <authorList>
            <person name="Skurnik M."/>
        </authorList>
    </citation>
    <scope>NUCLEOTIDE SEQUENCE [LARGE SCALE GENOMIC DNA]</scope>
</reference>
<feature type="compositionally biased region" description="Low complexity" evidence="11">
    <location>
        <begin position="294"/>
        <end position="309"/>
    </location>
</feature>
<evidence type="ECO:0000313" key="13">
    <source>
        <dbReference type="Proteomes" id="UP000240875"/>
    </source>
</evidence>
<proteinExistence type="predicted"/>
<evidence type="ECO:0000256" key="6">
    <source>
        <dbReference type="ARBA" id="ARBA00022844"/>
    </source>
</evidence>
<keyword evidence="5" id="KW-1188">Viral release from host cell</keyword>
<evidence type="ECO:0000256" key="9">
    <source>
        <dbReference type="ARBA" id="ARBA00023219"/>
    </source>
</evidence>
<evidence type="ECO:0000256" key="10">
    <source>
        <dbReference type="ARBA" id="ARBA00023296"/>
    </source>
</evidence>